<accession>A0A328VAF1</accession>
<dbReference type="CDD" id="cd00657">
    <property type="entry name" value="Ferritin_like"/>
    <property type="match status" value="1"/>
</dbReference>
<evidence type="ECO:0008006" key="4">
    <source>
        <dbReference type="Google" id="ProtNLM"/>
    </source>
</evidence>
<evidence type="ECO:0000313" key="3">
    <source>
        <dbReference type="Proteomes" id="UP000248706"/>
    </source>
</evidence>
<feature type="region of interest" description="Disordered" evidence="1">
    <location>
        <begin position="1"/>
        <end position="27"/>
    </location>
</feature>
<proteinExistence type="predicted"/>
<dbReference type="OrthoDB" id="152886at2"/>
<comment type="caution">
    <text evidence="2">The sequence shown here is derived from an EMBL/GenBank/DDBJ whole genome shotgun (WGS) entry which is preliminary data.</text>
</comment>
<dbReference type="Proteomes" id="UP000248706">
    <property type="component" value="Unassembled WGS sequence"/>
</dbReference>
<dbReference type="RefSeq" id="WP_112426719.1">
    <property type="nucleotide sequence ID" value="NZ_MCIF01000002.1"/>
</dbReference>
<evidence type="ECO:0000256" key="1">
    <source>
        <dbReference type="SAM" id="MobiDB-lite"/>
    </source>
</evidence>
<dbReference type="SUPFAM" id="SSF47240">
    <property type="entry name" value="Ferritin-like"/>
    <property type="match status" value="1"/>
</dbReference>
<organism evidence="2 3">
    <name type="scientific">Thermogemmatispora tikiterensis</name>
    <dbReference type="NCBI Taxonomy" id="1825093"/>
    <lineage>
        <taxon>Bacteria</taxon>
        <taxon>Bacillati</taxon>
        <taxon>Chloroflexota</taxon>
        <taxon>Ktedonobacteria</taxon>
        <taxon>Thermogemmatisporales</taxon>
        <taxon>Thermogemmatisporaceae</taxon>
        <taxon>Thermogemmatispora</taxon>
    </lineage>
</organism>
<keyword evidence="3" id="KW-1185">Reference proteome</keyword>
<gene>
    <name evidence="2" type="ORF">A4R35_03805</name>
</gene>
<evidence type="ECO:0000313" key="2">
    <source>
        <dbReference type="EMBL" id="RAQ94646.1"/>
    </source>
</evidence>
<protein>
    <recommendedName>
        <fullName evidence="4">Ferritin-like domain-containing protein</fullName>
    </recommendedName>
</protein>
<dbReference type="Pfam" id="PF13668">
    <property type="entry name" value="Ferritin_2"/>
    <property type="match status" value="1"/>
</dbReference>
<dbReference type="AlphaFoldDB" id="A0A328VAF1"/>
<name>A0A328VAF1_9CHLR</name>
<dbReference type="InterPro" id="IPR009078">
    <property type="entry name" value="Ferritin-like_SF"/>
</dbReference>
<sequence>MFDPVHDSQLASQQSDIQGEESATARTRVPARRAFLRRSLTGMVLAVPVGGLLAACGSGSTMTGSASTPTSAATSAPSSPVRMLSLAAVADSGSAFREIMQDENAHVTFLQQALTKAGVQPRPKPTFKNLEQMDVQAFAQLAQTFENVGVGAYLMAAPAIATKAYLAAAGSILTVEARHAGFLDALLNKPLSANGAFDKPLSQAEIVNAVSPFIASLNGGSDPSASLKNDAAILNFALLLEFLEAEFYNVNVPKFFK</sequence>
<feature type="region of interest" description="Disordered" evidence="1">
    <location>
        <begin position="58"/>
        <end position="77"/>
    </location>
</feature>
<reference evidence="2 3" key="1">
    <citation type="submission" date="2016-08" db="EMBL/GenBank/DDBJ databases">
        <title>Analysis of Carbohydrate Active Enzymes in Thermogemmatispora T81 Reveals Carbohydrate Degradation Ability.</title>
        <authorList>
            <person name="Tomazini A."/>
            <person name="Lal S."/>
            <person name="Stott M."/>
            <person name="Henrissat B."/>
            <person name="Polikarpov I."/>
            <person name="Sparling R."/>
            <person name="Levin D.B."/>
        </authorList>
    </citation>
    <scope>NUCLEOTIDE SEQUENCE [LARGE SCALE GENOMIC DNA]</scope>
    <source>
        <strain evidence="2 3">T81</strain>
    </source>
</reference>
<dbReference type="EMBL" id="MCIF01000002">
    <property type="protein sequence ID" value="RAQ94646.1"/>
    <property type="molecule type" value="Genomic_DNA"/>
</dbReference>